<evidence type="ECO:0008006" key="4">
    <source>
        <dbReference type="Google" id="ProtNLM"/>
    </source>
</evidence>
<protein>
    <recommendedName>
        <fullName evidence="4">Integrase catalytic domain-containing protein</fullName>
    </recommendedName>
</protein>
<proteinExistence type="predicted"/>
<name>A0ABW9BXC6_9BURK</name>
<dbReference type="Proteomes" id="UP001629288">
    <property type="component" value="Unassembled WGS sequence"/>
</dbReference>
<keyword evidence="3" id="KW-1185">Reference proteome</keyword>
<dbReference type="RefSeq" id="WP_408126953.1">
    <property type="nucleotide sequence ID" value="NZ_JAQQDH010000001.1"/>
</dbReference>
<dbReference type="EMBL" id="JAQQDH010000001">
    <property type="protein sequence ID" value="MFM0443375.1"/>
    <property type="molecule type" value="Genomic_DNA"/>
</dbReference>
<evidence type="ECO:0000313" key="3">
    <source>
        <dbReference type="Proteomes" id="UP001629288"/>
    </source>
</evidence>
<organism evidence="2 3">
    <name type="scientific">Paraburkholderia strydomiana</name>
    <dbReference type="NCBI Taxonomy" id="1245417"/>
    <lineage>
        <taxon>Bacteria</taxon>
        <taxon>Pseudomonadati</taxon>
        <taxon>Pseudomonadota</taxon>
        <taxon>Betaproteobacteria</taxon>
        <taxon>Burkholderiales</taxon>
        <taxon>Burkholderiaceae</taxon>
        <taxon>Paraburkholderia</taxon>
    </lineage>
</organism>
<sequence>MPDSDFAPSVRNVTDTMLGRRILDLHHLNGWPGKLFQFALFRRPRDRESVAYRAVTWDPQSRFMHVLKIVADSTPIGVGEWESWELSEPKAALEDAYQVQDTITPVEISDLSKELPESSLVGSERRKSIVESFCCVDIDYEGRNQRLFNPFVQTDPGERAAALTYVCKSLKQPRGYQTYVLELFYRYVYFGGVKRAMVRLTQRQGGPGASRVGINFRRPGPLTFQEEQDKMRSEITGEECSQRHGPIRPSDIVKFVFAVVNFHIEDKQSLPMTYARMVTEQYARYPQRLLPGERRFFYYCREHILEKNDAEKKRSGPRLTEQYAKSRTGQSSWMTFGFNLEVVDVDGFVAKIPVSAMIAGKRQNVFVTIMFAVSRRTGAVVGYEIEMRHERAESFRRCIASVFMPKAERAQQLGLENARGLLHGNIDAVFFDNAGMTKEVIKTACEEMSLTQFVAPPARGDLKSVGESLNNVMVHLFLELKGAFSRQRDIFSRELRRIKAGDEAITVEQLETFLLMAMQHVNLYANKRHLRSEKMREKGVRIHPYSLWAFYQRPENRAGDQRREWNPFDIWLRFIPWRNASVRAGKIKYLGRRWSSTGLEALYDGHMGKPAKTRGTLSIEFKRVGPYSTRLQWRGADGKIGELELVEEDKFMIGVMAWKALELRNFDDRTQEVKTAPKEKRSRALLQHKPHKKIEKVEKSRQASPATVFHGPTVPRARDAAQARRDAQRLADLQRAQGSSDDQQNDIVVGETVVEESLSIVFQSSPGSFAEQAYDNDLEARLLEIAHSQSRIAQR</sequence>
<evidence type="ECO:0000313" key="2">
    <source>
        <dbReference type="EMBL" id="MFM0443375.1"/>
    </source>
</evidence>
<feature type="compositionally biased region" description="Basic and acidic residues" evidence="1">
    <location>
        <begin position="716"/>
        <end position="729"/>
    </location>
</feature>
<evidence type="ECO:0000256" key="1">
    <source>
        <dbReference type="SAM" id="MobiDB-lite"/>
    </source>
</evidence>
<gene>
    <name evidence="2" type="ORF">PQR00_07225</name>
</gene>
<accession>A0ABW9BXC6</accession>
<feature type="region of interest" description="Disordered" evidence="1">
    <location>
        <begin position="692"/>
        <end position="746"/>
    </location>
</feature>
<comment type="caution">
    <text evidence="2">The sequence shown here is derived from an EMBL/GenBank/DDBJ whole genome shotgun (WGS) entry which is preliminary data.</text>
</comment>
<reference evidence="2 3" key="1">
    <citation type="journal article" date="2024" name="Chem. Sci.">
        <title>Discovery of megapolipeptins by genome mining of a Burkholderiales bacteria collection.</title>
        <authorList>
            <person name="Paulo B.S."/>
            <person name="Recchia M.J.J."/>
            <person name="Lee S."/>
            <person name="Fergusson C.H."/>
            <person name="Romanowski S.B."/>
            <person name="Hernandez A."/>
            <person name="Krull N."/>
            <person name="Liu D.Y."/>
            <person name="Cavanagh H."/>
            <person name="Bos A."/>
            <person name="Gray C.A."/>
            <person name="Murphy B.T."/>
            <person name="Linington R.G."/>
            <person name="Eustaquio A.S."/>
        </authorList>
    </citation>
    <scope>NUCLEOTIDE SEQUENCE [LARGE SCALE GENOMIC DNA]</scope>
    <source>
        <strain evidence="2 3">RL17-379-BIB-C</strain>
    </source>
</reference>